<feature type="compositionally biased region" description="Polar residues" evidence="1">
    <location>
        <begin position="90"/>
        <end position="113"/>
    </location>
</feature>
<dbReference type="HOGENOM" id="CLU_1562693_0_0_1"/>
<evidence type="ECO:0000313" key="3">
    <source>
        <dbReference type="Proteomes" id="UP000054266"/>
    </source>
</evidence>
<proteinExistence type="predicted"/>
<accession>A0A0D2G561</accession>
<protein>
    <recommendedName>
        <fullName evidence="4">SMP domain-containing protein</fullName>
    </recommendedName>
</protein>
<feature type="region of interest" description="Disordered" evidence="1">
    <location>
        <begin position="148"/>
        <end position="171"/>
    </location>
</feature>
<evidence type="ECO:0008006" key="4">
    <source>
        <dbReference type="Google" id="ProtNLM"/>
    </source>
</evidence>
<dbReference type="Proteomes" id="UP000054266">
    <property type="component" value="Unassembled WGS sequence"/>
</dbReference>
<reference evidence="2 3" key="1">
    <citation type="submission" date="2015-01" db="EMBL/GenBank/DDBJ databases">
        <title>The Genome Sequence of Capronia semiimmersa CBS27337.</title>
        <authorList>
            <consortium name="The Broad Institute Genomics Platform"/>
            <person name="Cuomo C."/>
            <person name="de Hoog S."/>
            <person name="Gorbushina A."/>
            <person name="Stielow B."/>
            <person name="Teixiera M."/>
            <person name="Abouelleil A."/>
            <person name="Chapman S.B."/>
            <person name="Priest M."/>
            <person name="Young S.K."/>
            <person name="Wortman J."/>
            <person name="Nusbaum C."/>
            <person name="Birren B."/>
        </authorList>
    </citation>
    <scope>NUCLEOTIDE SEQUENCE [LARGE SCALE GENOMIC DNA]</scope>
    <source>
        <strain evidence="2 3">CBS 27337</strain>
    </source>
</reference>
<evidence type="ECO:0000256" key="1">
    <source>
        <dbReference type="SAM" id="MobiDB-lite"/>
    </source>
</evidence>
<keyword evidence="3" id="KW-1185">Reference proteome</keyword>
<gene>
    <name evidence="2" type="ORF">PV04_06426</name>
</gene>
<dbReference type="AlphaFoldDB" id="A0A0D2G561"/>
<evidence type="ECO:0000313" key="2">
    <source>
        <dbReference type="EMBL" id="KIW67154.1"/>
    </source>
</evidence>
<dbReference type="EMBL" id="KN846959">
    <property type="protein sequence ID" value="KIW67154.1"/>
    <property type="molecule type" value="Genomic_DNA"/>
</dbReference>
<sequence>MANASWGASVSRHLSVSSVTTRTDEGVRTSEASNADSLVGRQGPSDMLSAAERGEVRHSGNILHDLQPRKAHGILTQTTPKDPVKRHKPFQQQGKQTSMSPARQYDGSTLSAAGSQHSMAMQASRIGVVGYGNEVVQGVGALIRQDHQGGLPVNLDDSNPGGEPINDDPKP</sequence>
<name>A0A0D2G561_9EURO</name>
<feature type="region of interest" description="Disordered" evidence="1">
    <location>
        <begin position="1"/>
        <end position="113"/>
    </location>
</feature>
<feature type="compositionally biased region" description="Polar residues" evidence="1">
    <location>
        <begin position="1"/>
        <end position="21"/>
    </location>
</feature>
<organism evidence="2 3">
    <name type="scientific">Phialophora macrospora</name>
    <dbReference type="NCBI Taxonomy" id="1851006"/>
    <lineage>
        <taxon>Eukaryota</taxon>
        <taxon>Fungi</taxon>
        <taxon>Dikarya</taxon>
        <taxon>Ascomycota</taxon>
        <taxon>Pezizomycotina</taxon>
        <taxon>Eurotiomycetes</taxon>
        <taxon>Chaetothyriomycetidae</taxon>
        <taxon>Chaetothyriales</taxon>
        <taxon>Herpotrichiellaceae</taxon>
        <taxon>Phialophora</taxon>
    </lineage>
</organism>